<feature type="compositionally biased region" description="Pro residues" evidence="2">
    <location>
        <begin position="1"/>
        <end position="10"/>
    </location>
</feature>
<organism evidence="3 4">
    <name type="scientific">Streptomyces capillispiralis</name>
    <dbReference type="NCBI Taxonomy" id="68182"/>
    <lineage>
        <taxon>Bacteria</taxon>
        <taxon>Bacillati</taxon>
        <taxon>Actinomycetota</taxon>
        <taxon>Actinomycetes</taxon>
        <taxon>Kitasatosporales</taxon>
        <taxon>Streptomycetaceae</taxon>
        <taxon>Streptomyces</taxon>
    </lineage>
</organism>
<dbReference type="EMBL" id="VIWV01000001">
    <property type="protein sequence ID" value="TWF89432.1"/>
    <property type="molecule type" value="Genomic_DNA"/>
</dbReference>
<dbReference type="AlphaFoldDB" id="A0A561TQQ1"/>
<reference evidence="3 4" key="1">
    <citation type="submission" date="2019-06" db="EMBL/GenBank/DDBJ databases">
        <title>Sequencing the genomes of 1000 actinobacteria strains.</title>
        <authorList>
            <person name="Klenk H.-P."/>
        </authorList>
    </citation>
    <scope>NUCLEOTIDE SEQUENCE [LARGE SCALE GENOMIC DNA]</scope>
    <source>
        <strain evidence="3 4">DSM 41695</strain>
    </source>
</reference>
<protein>
    <submittedName>
        <fullName evidence="3">Urease beta subunit</fullName>
    </submittedName>
</protein>
<dbReference type="GO" id="GO:0035550">
    <property type="term" value="C:urease complex"/>
    <property type="evidence" value="ECO:0007669"/>
    <property type="project" value="InterPro"/>
</dbReference>
<dbReference type="Pfam" id="PF00699">
    <property type="entry name" value="Urease_beta"/>
    <property type="match status" value="2"/>
</dbReference>
<gene>
    <name evidence="3" type="ORF">FHX78_116474</name>
</gene>
<name>A0A561TQQ1_9ACTN</name>
<evidence type="ECO:0000256" key="1">
    <source>
        <dbReference type="ARBA" id="ARBA00022801"/>
    </source>
</evidence>
<keyword evidence="1" id="KW-0378">Hydrolase</keyword>
<comment type="caution">
    <text evidence="3">The sequence shown here is derived from an EMBL/GenBank/DDBJ whole genome shotgun (WGS) entry which is preliminary data.</text>
</comment>
<accession>A0A561TQQ1</accession>
<keyword evidence="4" id="KW-1185">Reference proteome</keyword>
<evidence type="ECO:0000313" key="3">
    <source>
        <dbReference type="EMBL" id="TWF89432.1"/>
    </source>
</evidence>
<feature type="region of interest" description="Disordered" evidence="2">
    <location>
        <begin position="157"/>
        <end position="192"/>
    </location>
</feature>
<dbReference type="SUPFAM" id="SSF51278">
    <property type="entry name" value="Urease, beta-subunit"/>
    <property type="match status" value="2"/>
</dbReference>
<proteinExistence type="predicted"/>
<feature type="compositionally biased region" description="Basic and acidic residues" evidence="2">
    <location>
        <begin position="180"/>
        <end position="192"/>
    </location>
</feature>
<evidence type="ECO:0000313" key="4">
    <source>
        <dbReference type="Proteomes" id="UP000316603"/>
    </source>
</evidence>
<evidence type="ECO:0000256" key="2">
    <source>
        <dbReference type="SAM" id="MobiDB-lite"/>
    </source>
</evidence>
<feature type="region of interest" description="Disordered" evidence="2">
    <location>
        <begin position="1"/>
        <end position="40"/>
    </location>
</feature>
<dbReference type="InterPro" id="IPR002019">
    <property type="entry name" value="Urease_beta-like"/>
</dbReference>
<dbReference type="InterPro" id="IPR036461">
    <property type="entry name" value="Urease_betasu_sf"/>
</dbReference>
<dbReference type="Gene3D" id="2.10.150.10">
    <property type="entry name" value="Urease, beta subunit"/>
    <property type="match status" value="1"/>
</dbReference>
<dbReference type="GO" id="GO:0043419">
    <property type="term" value="P:urea catabolic process"/>
    <property type="evidence" value="ECO:0007669"/>
    <property type="project" value="InterPro"/>
</dbReference>
<dbReference type="GO" id="GO:0016787">
    <property type="term" value="F:hydrolase activity"/>
    <property type="evidence" value="ECO:0007669"/>
    <property type="project" value="UniProtKB-KW"/>
</dbReference>
<sequence>MPYFQPPAARPAPMVCPDARPDGAVPPEHLPPSDLDPGRAHDFSRYEVGGVWVKDPAAEHVLNFAEGKATVYVVNVGDRDIQIGSHIHLADVNEDLLFFTDLEAATAAEAVLTDPERARPEQIAGARELAHQRSKTPGVAPWGYRLDIAPGDSLRFSPENAPSDAIEVVPIGGRRQVPGLRKDKQDGDVDLG</sequence>
<dbReference type="Proteomes" id="UP000316603">
    <property type="component" value="Unassembled WGS sequence"/>
</dbReference>
<dbReference type="RefSeq" id="WP_229924035.1">
    <property type="nucleotide sequence ID" value="NZ_BNCE01000010.1"/>
</dbReference>